<feature type="chain" id="PRO_5045987929" description="Zn(2)-C6 fungal-type domain-containing protein" evidence="2">
    <location>
        <begin position="31"/>
        <end position="475"/>
    </location>
</feature>
<feature type="region of interest" description="Disordered" evidence="1">
    <location>
        <begin position="189"/>
        <end position="208"/>
    </location>
</feature>
<comment type="caution">
    <text evidence="3">The sequence shown here is derived from an EMBL/GenBank/DDBJ whole genome shotgun (WGS) entry which is preliminary data.</text>
</comment>
<dbReference type="EMBL" id="JBBXMP010000011">
    <property type="protein sequence ID" value="KAL0069534.1"/>
    <property type="molecule type" value="Genomic_DNA"/>
</dbReference>
<name>A0ABR3A981_9AGAR</name>
<keyword evidence="2" id="KW-0732">Signal</keyword>
<evidence type="ECO:0000313" key="3">
    <source>
        <dbReference type="EMBL" id="KAL0069534.1"/>
    </source>
</evidence>
<keyword evidence="4" id="KW-1185">Reference proteome</keyword>
<dbReference type="InterPro" id="IPR036864">
    <property type="entry name" value="Zn2-C6_fun-type_DNA-bd_sf"/>
</dbReference>
<dbReference type="SUPFAM" id="SSF57701">
    <property type="entry name" value="Zn2/Cys6 DNA-binding domain"/>
    <property type="match status" value="1"/>
</dbReference>
<reference evidence="3 4" key="1">
    <citation type="submission" date="2024-05" db="EMBL/GenBank/DDBJ databases">
        <title>A draft genome resource for the thread blight pathogen Marasmius tenuissimus strain MS-2.</title>
        <authorList>
            <person name="Yulfo-Soto G.E."/>
            <person name="Baruah I.K."/>
            <person name="Amoako-Attah I."/>
            <person name="Bukari Y."/>
            <person name="Meinhardt L.W."/>
            <person name="Bailey B.A."/>
            <person name="Cohen S.P."/>
        </authorList>
    </citation>
    <scope>NUCLEOTIDE SEQUENCE [LARGE SCALE GENOMIC DNA]</scope>
    <source>
        <strain evidence="3 4">MS-2</strain>
    </source>
</reference>
<evidence type="ECO:0000256" key="1">
    <source>
        <dbReference type="SAM" id="MobiDB-lite"/>
    </source>
</evidence>
<feature type="signal peptide" evidence="2">
    <location>
        <begin position="1"/>
        <end position="30"/>
    </location>
</feature>
<gene>
    <name evidence="3" type="ORF">AAF712_003192</name>
</gene>
<dbReference type="Proteomes" id="UP001437256">
    <property type="component" value="Unassembled WGS sequence"/>
</dbReference>
<evidence type="ECO:0000256" key="2">
    <source>
        <dbReference type="SAM" id="SignalP"/>
    </source>
</evidence>
<protein>
    <recommendedName>
        <fullName evidence="5">Zn(2)-C6 fungal-type domain-containing protein</fullName>
    </recommendedName>
</protein>
<organism evidence="3 4">
    <name type="scientific">Marasmius tenuissimus</name>
    <dbReference type="NCBI Taxonomy" id="585030"/>
    <lineage>
        <taxon>Eukaryota</taxon>
        <taxon>Fungi</taxon>
        <taxon>Dikarya</taxon>
        <taxon>Basidiomycota</taxon>
        <taxon>Agaricomycotina</taxon>
        <taxon>Agaricomycetes</taxon>
        <taxon>Agaricomycetidae</taxon>
        <taxon>Agaricales</taxon>
        <taxon>Marasmiineae</taxon>
        <taxon>Marasmiaceae</taxon>
        <taxon>Marasmius</taxon>
    </lineage>
</organism>
<feature type="region of interest" description="Disordered" evidence="1">
    <location>
        <begin position="138"/>
        <end position="157"/>
    </location>
</feature>
<evidence type="ECO:0000313" key="4">
    <source>
        <dbReference type="Proteomes" id="UP001437256"/>
    </source>
</evidence>
<sequence>MAAAQSPRSPELKSLTGVLLMKLLFPLAFSNEIHVGQHLNSPVGNPKGGALAITTVVCTNSTSTGHLQSERRANMDIIPWLDNVIGQTSQILDPDLRGAIDRYGEDSETADSAEPLSSPSITEKSTAYTSNYHGPLGLTPLPLPRPQSFELPPIHSFPTLSGSTQSLPMLQNSSLPSIHHILSHCPPAIGSYQPPTENSAVRPPEGGAMPLRVLKSQHEDQKPPRSSPAQDTEEDMGISPWLDAVIRQTSPVLNPHLRRVIDQPRENSYNAPYLLSVTANPIEVPESPPPTHLRNAVTIPKLQFLQDPHEPPAGFELGRGPSPLRGVLQIREFEDPSTLEGSQTEYRNEKRVRKREALRAVVQKQAATIEKLTSLIVCTHCKFLKIECVFAEGGTTCDQCNSSGLVCIVEGRQSGNKSDAKIQSCSRVMDTVVEMAPSEAEEFLKRTFADDSKLQAFFEQKGVMAQHWLDQMQQV</sequence>
<feature type="region of interest" description="Disordered" evidence="1">
    <location>
        <begin position="215"/>
        <end position="235"/>
    </location>
</feature>
<evidence type="ECO:0008006" key="5">
    <source>
        <dbReference type="Google" id="ProtNLM"/>
    </source>
</evidence>
<proteinExistence type="predicted"/>
<accession>A0ABR3A981</accession>